<organism evidence="1 2">
    <name type="scientific">Vibrio europaeus</name>
    <dbReference type="NCBI Taxonomy" id="300876"/>
    <lineage>
        <taxon>Bacteria</taxon>
        <taxon>Pseudomonadati</taxon>
        <taxon>Pseudomonadota</taxon>
        <taxon>Gammaproteobacteria</taxon>
        <taxon>Vibrionales</taxon>
        <taxon>Vibrionaceae</taxon>
        <taxon>Vibrio</taxon>
        <taxon>Vibrio oreintalis group</taxon>
    </lineage>
</organism>
<dbReference type="AlphaFoldDB" id="A0A178JGV1"/>
<accession>A0A178JGV1</accession>
<gene>
    <name evidence="1" type="ORF">AZ468_06325</name>
</gene>
<reference evidence="1 2" key="1">
    <citation type="submission" date="2016-03" db="EMBL/GenBank/DDBJ databases">
        <title>Draft genome sequence of the Vibrio tubiashii subs. europaeus.</title>
        <authorList>
            <person name="Spinard E."/>
            <person name="Dubert J."/>
            <person name="Nelson D.R."/>
            <person name="Barja J.L."/>
        </authorList>
    </citation>
    <scope>NUCLEOTIDE SEQUENCE [LARGE SCALE GENOMIC DNA]</scope>
    <source>
        <strain evidence="2">PP-638</strain>
    </source>
</reference>
<comment type="caution">
    <text evidence="1">The sequence shown here is derived from an EMBL/GenBank/DDBJ whole genome shotgun (WGS) entry which is preliminary data.</text>
</comment>
<proteinExistence type="predicted"/>
<dbReference type="Proteomes" id="UP000094761">
    <property type="component" value="Unassembled WGS sequence"/>
</dbReference>
<protein>
    <submittedName>
        <fullName evidence="1">Uncharacterized protein</fullName>
    </submittedName>
</protein>
<evidence type="ECO:0000313" key="1">
    <source>
        <dbReference type="EMBL" id="OAN00739.1"/>
    </source>
</evidence>
<evidence type="ECO:0000313" key="2">
    <source>
        <dbReference type="Proteomes" id="UP000094761"/>
    </source>
</evidence>
<sequence length="123" mass="13451">MLWIAQLLFSRSILSVFTVTCLLLISCAALSVQASEQIFEPISPQRLSSENQYQLSPIECPKLQDYSEASAHHCCGSSCLLKLTNSQSISTEQISLLILAPLGLEAIGKAITRSRTLFRPPIA</sequence>
<dbReference type="OrthoDB" id="5890312at2"/>
<dbReference type="EMBL" id="LUAX01000001">
    <property type="protein sequence ID" value="OAN00739.1"/>
    <property type="molecule type" value="Genomic_DNA"/>
</dbReference>
<name>A0A178JGV1_9VIBR</name>